<dbReference type="RefSeq" id="WP_084088901.1">
    <property type="nucleotide sequence ID" value="NZ_FWXD01000002.1"/>
</dbReference>
<dbReference type="AlphaFoldDB" id="A0A1W1X1Z8"/>
<dbReference type="EMBL" id="FWXD01000002">
    <property type="protein sequence ID" value="SMC17917.1"/>
    <property type="molecule type" value="Genomic_DNA"/>
</dbReference>
<keyword evidence="5" id="KW-1185">Reference proteome</keyword>
<dbReference type="STRING" id="1121001.SAMN02745857_00431"/>
<dbReference type="InterPro" id="IPR025392">
    <property type="entry name" value="DUF4124"/>
</dbReference>
<feature type="domain" description="DUF4124" evidence="3">
    <location>
        <begin position="10"/>
        <end position="58"/>
    </location>
</feature>
<dbReference type="OrthoDB" id="5298561at2"/>
<accession>A0A1W1X1Z8</accession>
<feature type="region of interest" description="Disordered" evidence="2">
    <location>
        <begin position="55"/>
        <end position="87"/>
    </location>
</feature>
<dbReference type="Pfam" id="PF13511">
    <property type="entry name" value="DUF4124"/>
    <property type="match status" value="1"/>
</dbReference>
<name>A0A1W1X1Z8_9NEIS</name>
<evidence type="ECO:0000256" key="1">
    <source>
        <dbReference type="SAM" id="Coils"/>
    </source>
</evidence>
<keyword evidence="1" id="KW-0175">Coiled coil</keyword>
<protein>
    <recommendedName>
        <fullName evidence="3">DUF4124 domain-containing protein</fullName>
    </recommendedName>
</protein>
<proteinExistence type="predicted"/>
<sequence length="162" mass="17899">MNARIILIPLLLAAPLALADIYKYVDEEGRVTFSNIPIKGAQRIYVDPAPAVPAPRARTTTGKAANSERVYAPSPGNFPKVDAATQKSRDTNRKLILQEELNAEQQALTDARRSLNDADANRTPEERTNVAKYTERLGRLREAVVLHEKNVAALTNELARAR</sequence>
<evidence type="ECO:0000259" key="3">
    <source>
        <dbReference type="Pfam" id="PF13511"/>
    </source>
</evidence>
<evidence type="ECO:0000256" key="2">
    <source>
        <dbReference type="SAM" id="MobiDB-lite"/>
    </source>
</evidence>
<reference evidence="4 5" key="1">
    <citation type="submission" date="2017-04" db="EMBL/GenBank/DDBJ databases">
        <authorList>
            <person name="Afonso C.L."/>
            <person name="Miller P.J."/>
            <person name="Scott M.A."/>
            <person name="Spackman E."/>
            <person name="Goraichik I."/>
            <person name="Dimitrov K.M."/>
            <person name="Suarez D.L."/>
            <person name="Swayne D.E."/>
        </authorList>
    </citation>
    <scope>NUCLEOTIDE SEQUENCE [LARGE SCALE GENOMIC DNA]</scope>
    <source>
        <strain evidence="4 5">DSM 23236</strain>
    </source>
</reference>
<evidence type="ECO:0000313" key="5">
    <source>
        <dbReference type="Proteomes" id="UP000192761"/>
    </source>
</evidence>
<evidence type="ECO:0000313" key="4">
    <source>
        <dbReference type="EMBL" id="SMC17917.1"/>
    </source>
</evidence>
<organism evidence="4 5">
    <name type="scientific">Andreprevotia lacus DSM 23236</name>
    <dbReference type="NCBI Taxonomy" id="1121001"/>
    <lineage>
        <taxon>Bacteria</taxon>
        <taxon>Pseudomonadati</taxon>
        <taxon>Pseudomonadota</taxon>
        <taxon>Betaproteobacteria</taxon>
        <taxon>Neisseriales</taxon>
        <taxon>Chitinibacteraceae</taxon>
        <taxon>Andreprevotia</taxon>
    </lineage>
</organism>
<dbReference type="Proteomes" id="UP000192761">
    <property type="component" value="Unassembled WGS sequence"/>
</dbReference>
<feature type="coiled-coil region" evidence="1">
    <location>
        <begin position="98"/>
        <end position="157"/>
    </location>
</feature>
<gene>
    <name evidence="4" type="ORF">SAMN02745857_00431</name>
</gene>